<keyword evidence="1 2" id="KW-0597">Phosphoprotein</keyword>
<name>A0A1M5W1C9_9FLAO</name>
<dbReference type="GO" id="GO:0000160">
    <property type="term" value="P:phosphorelay signal transduction system"/>
    <property type="evidence" value="ECO:0007669"/>
    <property type="project" value="InterPro"/>
</dbReference>
<evidence type="ECO:0000313" key="4">
    <source>
        <dbReference type="EMBL" id="SHH81240.1"/>
    </source>
</evidence>
<evidence type="ECO:0000313" key="5">
    <source>
        <dbReference type="Proteomes" id="UP000184071"/>
    </source>
</evidence>
<dbReference type="PANTHER" id="PTHR43719:SF28">
    <property type="entry name" value="PEROXIDE STRESS-ACTIVATED HISTIDINE KINASE MAK1-RELATED"/>
    <property type="match status" value="1"/>
</dbReference>
<dbReference type="RefSeq" id="WP_073418136.1">
    <property type="nucleotide sequence ID" value="NZ_FQWC01000012.1"/>
</dbReference>
<dbReference type="OrthoDB" id="673128at2"/>
<sequence>MESKPNILLIEDNLIDQLVTKKLLKKVLDIDQVFVANNGLEGLQWIIKNKKICHSLIILLDIQMPIMNGFEFLDIFQTLNEEIKKEIQIYVVSSTLDQDEIKQINENEYVRDFLNKPFPIDELRKYVQSNYLL</sequence>
<organism evidence="4 5">
    <name type="scientific">Flavobacterium defluvii</name>
    <dbReference type="NCBI Taxonomy" id="370979"/>
    <lineage>
        <taxon>Bacteria</taxon>
        <taxon>Pseudomonadati</taxon>
        <taxon>Bacteroidota</taxon>
        <taxon>Flavobacteriia</taxon>
        <taxon>Flavobacteriales</taxon>
        <taxon>Flavobacteriaceae</taxon>
        <taxon>Flavobacterium</taxon>
    </lineage>
</organism>
<proteinExistence type="predicted"/>
<dbReference type="InterPro" id="IPR001789">
    <property type="entry name" value="Sig_transdc_resp-reg_receiver"/>
</dbReference>
<gene>
    <name evidence="4" type="ORF">SAMN05443663_11271</name>
</gene>
<dbReference type="STRING" id="370979.SAMN05443663_11271"/>
<evidence type="ECO:0000259" key="3">
    <source>
        <dbReference type="PROSITE" id="PS50110"/>
    </source>
</evidence>
<dbReference type="PROSITE" id="PS50110">
    <property type="entry name" value="RESPONSE_REGULATORY"/>
    <property type="match status" value="1"/>
</dbReference>
<feature type="modified residue" description="4-aspartylphosphate" evidence="2">
    <location>
        <position position="61"/>
    </location>
</feature>
<evidence type="ECO:0000256" key="1">
    <source>
        <dbReference type="ARBA" id="ARBA00022553"/>
    </source>
</evidence>
<keyword evidence="5" id="KW-1185">Reference proteome</keyword>
<dbReference type="Gene3D" id="3.40.50.2300">
    <property type="match status" value="1"/>
</dbReference>
<dbReference type="InterPro" id="IPR050956">
    <property type="entry name" value="2C_system_His_kinase"/>
</dbReference>
<dbReference type="Pfam" id="PF00072">
    <property type="entry name" value="Response_reg"/>
    <property type="match status" value="1"/>
</dbReference>
<dbReference type="SUPFAM" id="SSF52172">
    <property type="entry name" value="CheY-like"/>
    <property type="match status" value="1"/>
</dbReference>
<evidence type="ECO:0000256" key="2">
    <source>
        <dbReference type="PROSITE-ProRule" id="PRU00169"/>
    </source>
</evidence>
<dbReference type="PANTHER" id="PTHR43719">
    <property type="entry name" value="TWO-COMPONENT HISTIDINE KINASE"/>
    <property type="match status" value="1"/>
</dbReference>
<dbReference type="InterPro" id="IPR011006">
    <property type="entry name" value="CheY-like_superfamily"/>
</dbReference>
<dbReference type="AlphaFoldDB" id="A0A1M5W1C9"/>
<dbReference type="Proteomes" id="UP000184071">
    <property type="component" value="Unassembled WGS sequence"/>
</dbReference>
<feature type="domain" description="Response regulatory" evidence="3">
    <location>
        <begin position="6"/>
        <end position="131"/>
    </location>
</feature>
<dbReference type="EMBL" id="FQWC01000012">
    <property type="protein sequence ID" value="SHH81240.1"/>
    <property type="molecule type" value="Genomic_DNA"/>
</dbReference>
<accession>A0A1M5W1C9</accession>
<reference evidence="5" key="1">
    <citation type="submission" date="2016-11" db="EMBL/GenBank/DDBJ databases">
        <authorList>
            <person name="Varghese N."/>
            <person name="Submissions S."/>
        </authorList>
    </citation>
    <scope>NUCLEOTIDE SEQUENCE [LARGE SCALE GENOMIC DNA]</scope>
    <source>
        <strain evidence="5">DSM 17963</strain>
    </source>
</reference>
<dbReference type="SMART" id="SM00448">
    <property type="entry name" value="REC"/>
    <property type="match status" value="1"/>
</dbReference>
<protein>
    <submittedName>
        <fullName evidence="4">CheY chemotaxis protein or a CheY-like REC (Receiver) domain</fullName>
    </submittedName>
</protein>